<comment type="caution">
    <text evidence="3">The sequence shown here is derived from an EMBL/GenBank/DDBJ whole genome shotgun (WGS) entry which is preliminary data.</text>
</comment>
<name>M5UR58_9BACT</name>
<dbReference type="EMBL" id="ANOH01000004">
    <property type="protein sequence ID" value="EMI58478.1"/>
    <property type="molecule type" value="Genomic_DNA"/>
</dbReference>
<feature type="region of interest" description="Disordered" evidence="1">
    <location>
        <begin position="151"/>
        <end position="288"/>
    </location>
</feature>
<dbReference type="PATRIC" id="fig|1263870.3.peg.94"/>
<gene>
    <name evidence="3" type="ORF">RSSM_00086</name>
</gene>
<dbReference type="NCBIfam" id="TIGR03546">
    <property type="entry name" value="TIGR03546 family protein"/>
    <property type="match status" value="1"/>
</dbReference>
<sequence length="288" mass="31122">MAWGVAFGVLLGLIPHGNLLAVALVMLVLTLRVNHAMVALVGIAITMVAPRIDPTFDSVGRWLFEYPTIAENLAIAWQYPLMPWTDLNNTVVAGSFAIGLAALVPLFLITYPIFRAWAPLEDELEEGVSLQRIKPREDQSRIHDEEASVARLDAAHVKTTRPHVKPSRPVAPQSPQPSAPTTVQPHTATSGRVYDVRRIDEGTPTDSVTKPAEPATPARETRVAIAASTTPAKKTKGESGTDTSNTPSNTTSPAADPKGSDVDDQQKIDEALSYLLRQLRDSQDKDAA</sequence>
<organism evidence="3 4">
    <name type="scientific">Rhodopirellula sallentina SM41</name>
    <dbReference type="NCBI Taxonomy" id="1263870"/>
    <lineage>
        <taxon>Bacteria</taxon>
        <taxon>Pseudomonadati</taxon>
        <taxon>Planctomycetota</taxon>
        <taxon>Planctomycetia</taxon>
        <taxon>Pirellulales</taxon>
        <taxon>Pirellulaceae</taxon>
        <taxon>Rhodopirellula</taxon>
    </lineage>
</organism>
<dbReference type="AlphaFoldDB" id="M5UR58"/>
<dbReference type="InterPro" id="IPR019935">
    <property type="entry name" value="CHP03546"/>
</dbReference>
<evidence type="ECO:0000313" key="3">
    <source>
        <dbReference type="EMBL" id="EMI58478.1"/>
    </source>
</evidence>
<evidence type="ECO:0008006" key="5">
    <source>
        <dbReference type="Google" id="ProtNLM"/>
    </source>
</evidence>
<proteinExistence type="predicted"/>
<feature type="transmembrane region" description="Helical" evidence="2">
    <location>
        <begin position="6"/>
        <end position="29"/>
    </location>
</feature>
<feature type="compositionally biased region" description="Low complexity" evidence="1">
    <location>
        <begin position="243"/>
        <end position="253"/>
    </location>
</feature>
<reference evidence="3 4" key="1">
    <citation type="journal article" date="2013" name="Mar. Genomics">
        <title>Expression of sulfatases in Rhodopirellula baltica and the diversity of sulfatases in the genus Rhodopirellula.</title>
        <authorList>
            <person name="Wegner C.E."/>
            <person name="Richter-Heitmann T."/>
            <person name="Klindworth A."/>
            <person name="Klockow C."/>
            <person name="Richter M."/>
            <person name="Achstetter T."/>
            <person name="Glockner F.O."/>
            <person name="Harder J."/>
        </authorList>
    </citation>
    <scope>NUCLEOTIDE SEQUENCE [LARGE SCALE GENOMIC DNA]</scope>
    <source>
        <strain evidence="3 4">SM41</strain>
    </source>
</reference>
<evidence type="ECO:0000256" key="1">
    <source>
        <dbReference type="SAM" id="MobiDB-lite"/>
    </source>
</evidence>
<evidence type="ECO:0000313" key="4">
    <source>
        <dbReference type="Proteomes" id="UP000011885"/>
    </source>
</evidence>
<dbReference type="Proteomes" id="UP000011885">
    <property type="component" value="Unassembled WGS sequence"/>
</dbReference>
<keyword evidence="2" id="KW-0472">Membrane</keyword>
<keyword evidence="2" id="KW-0812">Transmembrane</keyword>
<evidence type="ECO:0000256" key="2">
    <source>
        <dbReference type="SAM" id="Phobius"/>
    </source>
</evidence>
<feature type="compositionally biased region" description="Polar residues" evidence="1">
    <location>
        <begin position="227"/>
        <end position="242"/>
    </location>
</feature>
<feature type="compositionally biased region" description="Basic and acidic residues" evidence="1">
    <location>
        <begin position="258"/>
        <end position="270"/>
    </location>
</feature>
<feature type="compositionally biased region" description="Basic and acidic residues" evidence="1">
    <location>
        <begin position="278"/>
        <end position="288"/>
    </location>
</feature>
<feature type="transmembrane region" description="Helical" evidence="2">
    <location>
        <begin position="91"/>
        <end position="114"/>
    </location>
</feature>
<protein>
    <recommendedName>
        <fullName evidence="5">DUF2062 domain-containing protein</fullName>
    </recommendedName>
</protein>
<keyword evidence="4" id="KW-1185">Reference proteome</keyword>
<accession>M5UR58</accession>
<feature type="transmembrane region" description="Helical" evidence="2">
    <location>
        <begin position="36"/>
        <end position="52"/>
    </location>
</feature>
<keyword evidence="2" id="KW-1133">Transmembrane helix</keyword>